<keyword evidence="16" id="KW-1185">Reference proteome</keyword>
<evidence type="ECO:0000313" key="15">
    <source>
        <dbReference type="EMBL" id="SEQ17127.1"/>
    </source>
</evidence>
<feature type="domain" description="Acyl-CoA dehydrogenase/oxidase N-terminal" evidence="14">
    <location>
        <begin position="19"/>
        <end position="131"/>
    </location>
</feature>
<dbReference type="EC" id="1.3.8.6" evidence="9"/>
<dbReference type="GO" id="GO:0033539">
    <property type="term" value="P:fatty acid beta-oxidation using acyl-CoA dehydrogenase"/>
    <property type="evidence" value="ECO:0007669"/>
    <property type="project" value="TreeGrafter"/>
</dbReference>
<dbReference type="InterPro" id="IPR037069">
    <property type="entry name" value="AcylCoA_DH/ox_N_sf"/>
</dbReference>
<dbReference type="Gene3D" id="1.10.540.10">
    <property type="entry name" value="Acyl-CoA dehydrogenase/oxidase, N-terminal domain"/>
    <property type="match status" value="1"/>
</dbReference>
<name>A0A1H9DUX0_9FLAO</name>
<dbReference type="Pfam" id="PF00441">
    <property type="entry name" value="Acyl-CoA_dh_1"/>
    <property type="match status" value="1"/>
</dbReference>
<dbReference type="InterPro" id="IPR006089">
    <property type="entry name" value="Acyl-CoA_DH_CS"/>
</dbReference>
<evidence type="ECO:0000256" key="1">
    <source>
        <dbReference type="ARBA" id="ARBA00001974"/>
    </source>
</evidence>
<gene>
    <name evidence="15" type="ORF">SAMN05444005_10877</name>
</gene>
<evidence type="ECO:0000256" key="9">
    <source>
        <dbReference type="ARBA" id="ARBA00039033"/>
    </source>
</evidence>
<evidence type="ECO:0000256" key="2">
    <source>
        <dbReference type="ARBA" id="ARBA00009347"/>
    </source>
</evidence>
<dbReference type="InterPro" id="IPR036250">
    <property type="entry name" value="AcylCo_DH-like_C"/>
</dbReference>
<evidence type="ECO:0000259" key="14">
    <source>
        <dbReference type="Pfam" id="PF02771"/>
    </source>
</evidence>
<dbReference type="FunFam" id="1.10.540.10:FF:000002">
    <property type="entry name" value="Acyl-CoA dehydrogenase FadE19"/>
    <property type="match status" value="1"/>
</dbReference>
<dbReference type="GO" id="GO:0000062">
    <property type="term" value="F:fatty-acyl-CoA binding"/>
    <property type="evidence" value="ECO:0007669"/>
    <property type="project" value="TreeGrafter"/>
</dbReference>
<dbReference type="Gene3D" id="1.20.140.10">
    <property type="entry name" value="Butyryl-CoA Dehydrogenase, subunit A, domain 3"/>
    <property type="match status" value="1"/>
</dbReference>
<dbReference type="GO" id="GO:0050660">
    <property type="term" value="F:flavin adenine dinucleotide binding"/>
    <property type="evidence" value="ECO:0007669"/>
    <property type="project" value="InterPro"/>
</dbReference>
<feature type="domain" description="Acyl-CoA oxidase/dehydrogenase middle" evidence="13">
    <location>
        <begin position="135"/>
        <end position="226"/>
    </location>
</feature>
<keyword evidence="4 11" id="KW-0274">FAD</keyword>
<dbReference type="PANTHER" id="PTHR42807">
    <property type="entry name" value="GLUTARYL-COA DEHYDROGENASE, MITOCHONDRIAL"/>
    <property type="match status" value="1"/>
</dbReference>
<proteinExistence type="inferred from homology"/>
<dbReference type="Gene3D" id="2.40.110.10">
    <property type="entry name" value="Butyryl-CoA Dehydrogenase, subunit A, domain 2"/>
    <property type="match status" value="1"/>
</dbReference>
<organism evidence="15 16">
    <name type="scientific">Flavobacterium urocaniciphilum</name>
    <dbReference type="NCBI Taxonomy" id="1299341"/>
    <lineage>
        <taxon>Bacteria</taxon>
        <taxon>Pseudomonadati</taxon>
        <taxon>Bacteroidota</taxon>
        <taxon>Flavobacteriia</taxon>
        <taxon>Flavobacteriales</taxon>
        <taxon>Flavobacteriaceae</taxon>
        <taxon>Flavobacterium</taxon>
    </lineage>
</organism>
<keyword evidence="5" id="KW-0809">Transit peptide</keyword>
<dbReference type="Pfam" id="PF02770">
    <property type="entry name" value="Acyl-CoA_dh_M"/>
    <property type="match status" value="1"/>
</dbReference>
<evidence type="ECO:0000256" key="10">
    <source>
        <dbReference type="ARBA" id="ARBA00049493"/>
    </source>
</evidence>
<comment type="catalytic activity">
    <reaction evidence="10">
        <text>glutaryl-CoA + oxidized [electron-transfer flavoprotein] + 2 H(+) = (2E)-butenoyl-CoA + reduced [electron-transfer flavoprotein] + CO2</text>
        <dbReference type="Rhea" id="RHEA:13389"/>
        <dbReference type="Rhea" id="RHEA-COMP:10685"/>
        <dbReference type="Rhea" id="RHEA-COMP:10686"/>
        <dbReference type="ChEBI" id="CHEBI:15378"/>
        <dbReference type="ChEBI" id="CHEBI:16526"/>
        <dbReference type="ChEBI" id="CHEBI:57332"/>
        <dbReference type="ChEBI" id="CHEBI:57378"/>
        <dbReference type="ChEBI" id="CHEBI:57692"/>
        <dbReference type="ChEBI" id="CHEBI:58307"/>
        <dbReference type="EC" id="1.3.8.6"/>
    </reaction>
</comment>
<dbReference type="RefSeq" id="WP_091469757.1">
    <property type="nucleotide sequence ID" value="NZ_FOEI01000008.1"/>
</dbReference>
<dbReference type="OrthoDB" id="9802867at2"/>
<dbReference type="STRING" id="1299341.SAMN05444005_10877"/>
<dbReference type="Pfam" id="PF02771">
    <property type="entry name" value="Acyl-CoA_dh_N"/>
    <property type="match status" value="1"/>
</dbReference>
<feature type="domain" description="Acyl-CoA dehydrogenase/oxidase C-terminal" evidence="12">
    <location>
        <begin position="238"/>
        <end position="383"/>
    </location>
</feature>
<dbReference type="SUPFAM" id="SSF47203">
    <property type="entry name" value="Acyl-CoA dehydrogenase C-terminal domain-like"/>
    <property type="match status" value="1"/>
</dbReference>
<dbReference type="InterPro" id="IPR009100">
    <property type="entry name" value="AcylCoA_DH/oxidase_NM_dom_sf"/>
</dbReference>
<evidence type="ECO:0000259" key="12">
    <source>
        <dbReference type="Pfam" id="PF00441"/>
    </source>
</evidence>
<comment type="pathway">
    <text evidence="8">Amino-acid metabolism; tryptophan metabolism.</text>
</comment>
<keyword evidence="3 11" id="KW-0285">Flavoprotein</keyword>
<keyword evidence="6 11" id="KW-0560">Oxidoreductase</keyword>
<evidence type="ECO:0000256" key="3">
    <source>
        <dbReference type="ARBA" id="ARBA00022630"/>
    </source>
</evidence>
<dbReference type="InterPro" id="IPR006091">
    <property type="entry name" value="Acyl-CoA_Oxase/DH_mid-dom"/>
</dbReference>
<evidence type="ECO:0000256" key="8">
    <source>
        <dbReference type="ARBA" id="ARBA00037927"/>
    </source>
</evidence>
<evidence type="ECO:0000313" key="16">
    <source>
        <dbReference type="Proteomes" id="UP000198648"/>
    </source>
</evidence>
<sequence length="392" mass="43535">MKPDLFQSPDYYLLDDLLSEEHKLVRDAARAWVKKEVSPIIEEYAQRAEFPKQIVKGLGEIGGFGPYIPVEYGGAGLDQISYGLIMQEIERGDSGVRSTSSVQSSLVMYPIWKYGNEEQRMKYLPKLATGEWIGCFGLTEPDFGSNPGGMVTNFKDMGDHYLLNGAKMWISNAPFADIAVVWAKNEEGRIHGLIVERGMEGFSTPETHNKWSLRASATGELIFDNVKVPKENLLPNKSGLGAPLGCLDSARYGIAWGAIGAAMDCYDTALRYSKERIQFDKPIGATQLQQKKLAEMITEITKAQLLTWRLGVLRNEGRATSAQISMAKRNNVNMAIEIAREARQMLGGMGITGEYSIMRHMMNLESVITYEGTHDIHLLITGMDVTGFAAFK</sequence>
<dbReference type="InterPro" id="IPR009075">
    <property type="entry name" value="AcylCo_DH/oxidase_C"/>
</dbReference>
<dbReference type="InterPro" id="IPR013786">
    <property type="entry name" value="AcylCoA_DH/ox_N"/>
</dbReference>
<dbReference type="EMBL" id="FOEI01000008">
    <property type="protein sequence ID" value="SEQ17127.1"/>
    <property type="molecule type" value="Genomic_DNA"/>
</dbReference>
<evidence type="ECO:0000259" key="13">
    <source>
        <dbReference type="Pfam" id="PF02770"/>
    </source>
</evidence>
<dbReference type="PANTHER" id="PTHR42807:SF1">
    <property type="entry name" value="GLUTARYL-COA DEHYDROGENASE, MITOCHONDRIAL"/>
    <property type="match status" value="1"/>
</dbReference>
<dbReference type="PROSITE" id="PS00073">
    <property type="entry name" value="ACYL_COA_DH_2"/>
    <property type="match status" value="1"/>
</dbReference>
<dbReference type="SUPFAM" id="SSF56645">
    <property type="entry name" value="Acyl-CoA dehydrogenase NM domain-like"/>
    <property type="match status" value="1"/>
</dbReference>
<comment type="cofactor">
    <cofactor evidence="1 11">
        <name>FAD</name>
        <dbReference type="ChEBI" id="CHEBI:57692"/>
    </cofactor>
</comment>
<dbReference type="InterPro" id="IPR046373">
    <property type="entry name" value="Acyl-CoA_Oxase/DH_mid-dom_sf"/>
</dbReference>
<evidence type="ECO:0000256" key="4">
    <source>
        <dbReference type="ARBA" id="ARBA00022827"/>
    </source>
</evidence>
<evidence type="ECO:0000256" key="11">
    <source>
        <dbReference type="RuleBase" id="RU362125"/>
    </source>
</evidence>
<reference evidence="15 16" key="1">
    <citation type="submission" date="2016-10" db="EMBL/GenBank/DDBJ databases">
        <authorList>
            <person name="de Groot N.N."/>
        </authorList>
    </citation>
    <scope>NUCLEOTIDE SEQUENCE [LARGE SCALE GENOMIC DNA]</scope>
    <source>
        <strain evidence="15 16">DSM 27078</strain>
    </source>
</reference>
<dbReference type="GO" id="GO:0046949">
    <property type="term" value="P:fatty-acyl-CoA biosynthetic process"/>
    <property type="evidence" value="ECO:0007669"/>
    <property type="project" value="TreeGrafter"/>
</dbReference>
<dbReference type="Proteomes" id="UP000198648">
    <property type="component" value="Unassembled WGS sequence"/>
</dbReference>
<dbReference type="GO" id="GO:0004361">
    <property type="term" value="F:glutaryl-CoA dehydrogenase activity"/>
    <property type="evidence" value="ECO:0007669"/>
    <property type="project" value="UniProtKB-EC"/>
</dbReference>
<dbReference type="InterPro" id="IPR052033">
    <property type="entry name" value="Glutaryl-CoA_DH_mitochondrial"/>
</dbReference>
<dbReference type="AlphaFoldDB" id="A0A1H9DUX0"/>
<protein>
    <recommendedName>
        <fullName evidence="9">glutaryl-CoA dehydrogenase (ETF)</fullName>
        <ecNumber evidence="9">1.3.8.6</ecNumber>
    </recommendedName>
</protein>
<comment type="pathway">
    <text evidence="7">Amino-acid metabolism; lysine degradation.</text>
</comment>
<evidence type="ECO:0000256" key="7">
    <source>
        <dbReference type="ARBA" id="ARBA00037899"/>
    </source>
</evidence>
<comment type="similarity">
    <text evidence="2 11">Belongs to the acyl-CoA dehydrogenase family.</text>
</comment>
<accession>A0A1H9DUX0</accession>
<evidence type="ECO:0000256" key="5">
    <source>
        <dbReference type="ARBA" id="ARBA00022946"/>
    </source>
</evidence>
<evidence type="ECO:0000256" key="6">
    <source>
        <dbReference type="ARBA" id="ARBA00023002"/>
    </source>
</evidence>